<evidence type="ECO:0000256" key="3">
    <source>
        <dbReference type="ARBA" id="ARBA00023242"/>
    </source>
</evidence>
<comment type="subcellular location">
    <subcellularLocation>
        <location evidence="1">Nucleus</location>
    </subcellularLocation>
</comment>
<evidence type="ECO:0000259" key="6">
    <source>
        <dbReference type="PROSITE" id="PS50217"/>
    </source>
</evidence>
<gene>
    <name evidence="7" type="primary">ABF1_2</name>
    <name evidence="7" type="ORF">CASFOL_042288</name>
</gene>
<evidence type="ECO:0000256" key="2">
    <source>
        <dbReference type="ARBA" id="ARBA00023125"/>
    </source>
</evidence>
<comment type="caution">
    <text evidence="7">The sequence shown here is derived from an EMBL/GenBank/DDBJ whole genome shotgun (WGS) entry which is preliminary data.</text>
</comment>
<dbReference type="CDD" id="cd14707">
    <property type="entry name" value="bZIP_plant_BZIP46"/>
    <property type="match status" value="1"/>
</dbReference>
<organism evidence="7 8">
    <name type="scientific">Castilleja foliolosa</name>
    <dbReference type="NCBI Taxonomy" id="1961234"/>
    <lineage>
        <taxon>Eukaryota</taxon>
        <taxon>Viridiplantae</taxon>
        <taxon>Streptophyta</taxon>
        <taxon>Embryophyta</taxon>
        <taxon>Tracheophyta</taxon>
        <taxon>Spermatophyta</taxon>
        <taxon>Magnoliopsida</taxon>
        <taxon>eudicotyledons</taxon>
        <taxon>Gunneridae</taxon>
        <taxon>Pentapetalae</taxon>
        <taxon>asterids</taxon>
        <taxon>lamiids</taxon>
        <taxon>Lamiales</taxon>
        <taxon>Orobanchaceae</taxon>
        <taxon>Pedicularideae</taxon>
        <taxon>Castillejinae</taxon>
        <taxon>Castilleja</taxon>
    </lineage>
</organism>
<accession>A0ABD3BAC3</accession>
<dbReference type="Proteomes" id="UP001632038">
    <property type="component" value="Unassembled WGS sequence"/>
</dbReference>
<dbReference type="PROSITE" id="PS50217">
    <property type="entry name" value="BZIP"/>
    <property type="match status" value="1"/>
</dbReference>
<evidence type="ECO:0000256" key="4">
    <source>
        <dbReference type="SAM" id="Coils"/>
    </source>
</evidence>
<evidence type="ECO:0000256" key="5">
    <source>
        <dbReference type="SAM" id="MobiDB-lite"/>
    </source>
</evidence>
<evidence type="ECO:0000313" key="8">
    <source>
        <dbReference type="Proteomes" id="UP001632038"/>
    </source>
</evidence>
<reference evidence="8" key="1">
    <citation type="journal article" date="2024" name="IScience">
        <title>Strigolactones Initiate the Formation of Haustorium-like Structures in Castilleja.</title>
        <authorList>
            <person name="Buerger M."/>
            <person name="Peterson D."/>
            <person name="Chory J."/>
        </authorList>
    </citation>
    <scope>NUCLEOTIDE SEQUENCE [LARGE SCALE GENOMIC DNA]</scope>
</reference>
<dbReference type="GO" id="GO:0003677">
    <property type="term" value="F:DNA binding"/>
    <property type="evidence" value="ECO:0007669"/>
    <property type="project" value="UniProtKB-KW"/>
</dbReference>
<feature type="coiled-coil region" evidence="4">
    <location>
        <begin position="316"/>
        <end position="350"/>
    </location>
</feature>
<dbReference type="PANTHER" id="PTHR22952">
    <property type="entry name" value="CAMP-RESPONSE ELEMENT BINDING PROTEIN-RELATED"/>
    <property type="match status" value="1"/>
</dbReference>
<evidence type="ECO:0000313" key="7">
    <source>
        <dbReference type="EMBL" id="KAL3614214.1"/>
    </source>
</evidence>
<keyword evidence="8" id="KW-1185">Reference proteome</keyword>
<dbReference type="InterPro" id="IPR046347">
    <property type="entry name" value="bZIP_sf"/>
</dbReference>
<proteinExistence type="predicted"/>
<keyword evidence="2" id="KW-0238">DNA-binding</keyword>
<dbReference type="PANTHER" id="PTHR22952:SF463">
    <property type="entry name" value="ABSCISIC ACID-INSENSITIVE 5-LIKE PROTEIN 7"/>
    <property type="match status" value="1"/>
</dbReference>
<feature type="compositionally biased region" description="Polar residues" evidence="5">
    <location>
        <begin position="1"/>
        <end position="17"/>
    </location>
</feature>
<dbReference type="AlphaFoldDB" id="A0ABD3BAC3"/>
<dbReference type="SMART" id="SM00338">
    <property type="entry name" value="BRLZ"/>
    <property type="match status" value="1"/>
</dbReference>
<keyword evidence="3" id="KW-0539">Nucleus</keyword>
<feature type="domain" description="BZIP" evidence="6">
    <location>
        <begin position="295"/>
        <end position="344"/>
    </location>
</feature>
<dbReference type="PROSITE" id="PS00036">
    <property type="entry name" value="BZIP_BASIC"/>
    <property type="match status" value="1"/>
</dbReference>
<dbReference type="SUPFAM" id="SSF57959">
    <property type="entry name" value="Leucine zipper domain"/>
    <property type="match status" value="1"/>
</dbReference>
<protein>
    <submittedName>
        <fullName evidence="7">Alpha-L-arabinofuranosidase</fullName>
    </submittedName>
</protein>
<name>A0ABD3BAC3_9LAMI</name>
<sequence>MGSFTNFKNVGDISQPSEAKPPGNFPLASQSSIYSLTFDEFQATMGGPGKDFGSMNMDDLLKSIWTAEESQPIVGGILSVPRGNLHRQGSLTLPRTISQKTVDEVWKDVRKETVVMDSGLSSLGQREPTLGEMTLEDFLSKAGVVQEDFQPSGSPNANGTYFYGTSNGNIEFQQPSDNNNNNSMLNSTNLGINSSQTELHIRPLFPNQATMNFSSPALSSQGTKAPIVGMMNGLNSSVVQGGPIGVVAKGLPGNILCSEGVVKSFTDTPSMSPRPCNHGEVVRGRRSNSSLEKVVERRQKRMIKNRESAARSRERKQAYTLELESEVAELKEMNEELRIKQEKLVEMQKNQILETMNKSWGEKKRCLRRTLTEPW</sequence>
<dbReference type="GO" id="GO:0005634">
    <property type="term" value="C:nucleus"/>
    <property type="evidence" value="ECO:0007669"/>
    <property type="project" value="UniProtKB-SubCell"/>
</dbReference>
<dbReference type="InterPro" id="IPR004827">
    <property type="entry name" value="bZIP"/>
</dbReference>
<dbReference type="EMBL" id="JAVIJP010000107">
    <property type="protein sequence ID" value="KAL3614214.1"/>
    <property type="molecule type" value="Genomic_DNA"/>
</dbReference>
<dbReference type="FunFam" id="1.20.5.170:FF:000036">
    <property type="entry name" value="ABSCISIC ACID-INSENSITIVE 5-like protein 2"/>
    <property type="match status" value="1"/>
</dbReference>
<dbReference type="Gene3D" id="1.20.5.170">
    <property type="match status" value="1"/>
</dbReference>
<keyword evidence="4" id="KW-0175">Coiled coil</keyword>
<dbReference type="InterPro" id="IPR043452">
    <property type="entry name" value="BZIP46-like"/>
</dbReference>
<feature type="region of interest" description="Disordered" evidence="5">
    <location>
        <begin position="1"/>
        <end position="26"/>
    </location>
</feature>
<dbReference type="Pfam" id="PF00170">
    <property type="entry name" value="bZIP_1"/>
    <property type="match status" value="1"/>
</dbReference>
<evidence type="ECO:0000256" key="1">
    <source>
        <dbReference type="ARBA" id="ARBA00004123"/>
    </source>
</evidence>